<feature type="compositionally biased region" description="Acidic residues" evidence="1">
    <location>
        <begin position="70"/>
        <end position="79"/>
    </location>
</feature>
<reference evidence="2 3" key="1">
    <citation type="submission" date="2016-03" db="EMBL/GenBank/DDBJ databases">
        <title>Choanephora cucurbitarum.</title>
        <authorList>
            <person name="Min B."/>
            <person name="Park H."/>
            <person name="Park J.-H."/>
            <person name="Shin H.-D."/>
            <person name="Choi I.-G."/>
        </authorList>
    </citation>
    <scope>NUCLEOTIDE SEQUENCE [LARGE SCALE GENOMIC DNA]</scope>
    <source>
        <strain evidence="2 3">KUS-F28377</strain>
    </source>
</reference>
<protein>
    <recommendedName>
        <fullName evidence="4">EKC/KEOPS complex subunit GON7</fullName>
    </recommendedName>
</protein>
<dbReference type="OrthoDB" id="2287642at2759"/>
<evidence type="ECO:0000313" key="2">
    <source>
        <dbReference type="EMBL" id="OBZ83945.1"/>
    </source>
</evidence>
<keyword evidence="3" id="KW-1185">Reference proteome</keyword>
<evidence type="ECO:0000256" key="1">
    <source>
        <dbReference type="SAM" id="MobiDB-lite"/>
    </source>
</evidence>
<feature type="region of interest" description="Disordered" evidence="1">
    <location>
        <begin position="51"/>
        <end position="102"/>
    </location>
</feature>
<comment type="caution">
    <text evidence="2">The sequence shown here is derived from an EMBL/GenBank/DDBJ whole genome shotgun (WGS) entry which is preliminary data.</text>
</comment>
<dbReference type="InParanoid" id="A0A1C7N485"/>
<evidence type="ECO:0000313" key="3">
    <source>
        <dbReference type="Proteomes" id="UP000093000"/>
    </source>
</evidence>
<dbReference type="AlphaFoldDB" id="A0A1C7N485"/>
<proteinExistence type="predicted"/>
<dbReference type="EMBL" id="LUGH01000580">
    <property type="protein sequence ID" value="OBZ83945.1"/>
    <property type="molecule type" value="Genomic_DNA"/>
</dbReference>
<organism evidence="2 3">
    <name type="scientific">Choanephora cucurbitarum</name>
    <dbReference type="NCBI Taxonomy" id="101091"/>
    <lineage>
        <taxon>Eukaryota</taxon>
        <taxon>Fungi</taxon>
        <taxon>Fungi incertae sedis</taxon>
        <taxon>Mucoromycota</taxon>
        <taxon>Mucoromycotina</taxon>
        <taxon>Mucoromycetes</taxon>
        <taxon>Mucorales</taxon>
        <taxon>Mucorineae</taxon>
        <taxon>Choanephoraceae</taxon>
        <taxon>Choanephoroideae</taxon>
        <taxon>Choanephora</taxon>
    </lineage>
</organism>
<gene>
    <name evidence="2" type="ORF">A0J61_08004</name>
</gene>
<feature type="compositionally biased region" description="Basic and acidic residues" evidence="1">
    <location>
        <begin position="83"/>
        <end position="102"/>
    </location>
</feature>
<accession>A0A1C7N485</accession>
<sequence>MTALTAEYKNTINNATQSFTVNQGDKTLTEAIVSLQNQINTFLTQVLENEKNGTVPSVQEDEAEKQKQEEGEEEEEEDASMVTDRRELSEEQALKKQKTCEK</sequence>
<name>A0A1C7N485_9FUNG</name>
<dbReference type="Proteomes" id="UP000093000">
    <property type="component" value="Unassembled WGS sequence"/>
</dbReference>
<evidence type="ECO:0008006" key="4">
    <source>
        <dbReference type="Google" id="ProtNLM"/>
    </source>
</evidence>